<protein>
    <submittedName>
        <fullName evidence="2">DUF1003 domain-containing protein</fullName>
    </submittedName>
</protein>
<evidence type="ECO:0000313" key="3">
    <source>
        <dbReference type="Proteomes" id="UP000245802"/>
    </source>
</evidence>
<dbReference type="PANTHER" id="PTHR41386">
    <property type="entry name" value="INTEGRAL MEMBRANE PROTEIN-RELATED"/>
    <property type="match status" value="1"/>
</dbReference>
<dbReference type="AlphaFoldDB" id="A0A2Z3GP25"/>
<keyword evidence="1" id="KW-1133">Transmembrane helix</keyword>
<dbReference type="InterPro" id="IPR010406">
    <property type="entry name" value="DUF1003"/>
</dbReference>
<keyword evidence="3" id="KW-1185">Reference proteome</keyword>
<evidence type="ECO:0000256" key="1">
    <source>
        <dbReference type="SAM" id="Phobius"/>
    </source>
</evidence>
<keyword evidence="1" id="KW-0472">Membrane</keyword>
<sequence>MQPHFPAPYEHDHPPVRNTNEVATSSLTFGAWAADRVAALVGSWWFIGVQSLVLAVWAGLNVAAWVEHWDPYPFILMNLFLSMQAAYTAPMIMMSQNRVAVLDRIRAQNDYEINLKAEEEIRVVLEHLEAQNTVLRQLQQELRELKAQLGKPPG</sequence>
<dbReference type="EMBL" id="CP025958">
    <property type="protein sequence ID" value="AWM36009.1"/>
    <property type="molecule type" value="Genomic_DNA"/>
</dbReference>
<dbReference type="Proteomes" id="UP000245802">
    <property type="component" value="Chromosome"/>
</dbReference>
<keyword evidence="1" id="KW-0812">Transmembrane</keyword>
<organism evidence="2 3">
    <name type="scientific">Gemmata obscuriglobus</name>
    <dbReference type="NCBI Taxonomy" id="114"/>
    <lineage>
        <taxon>Bacteria</taxon>
        <taxon>Pseudomonadati</taxon>
        <taxon>Planctomycetota</taxon>
        <taxon>Planctomycetia</taxon>
        <taxon>Gemmatales</taxon>
        <taxon>Gemmataceae</taxon>
        <taxon>Gemmata</taxon>
    </lineage>
</organism>
<dbReference type="Pfam" id="PF06210">
    <property type="entry name" value="DUF1003"/>
    <property type="match status" value="1"/>
</dbReference>
<proteinExistence type="predicted"/>
<feature type="transmembrane region" description="Helical" evidence="1">
    <location>
        <begin position="37"/>
        <end position="60"/>
    </location>
</feature>
<dbReference type="RefSeq" id="WP_010042926.1">
    <property type="nucleotide sequence ID" value="NZ_CP025958.1"/>
</dbReference>
<dbReference type="PANTHER" id="PTHR41386:SF1">
    <property type="entry name" value="MEMBRANE PROTEIN"/>
    <property type="match status" value="1"/>
</dbReference>
<dbReference type="OrthoDB" id="9795736at2"/>
<accession>A0A2Z3GP25</accession>
<evidence type="ECO:0000313" key="2">
    <source>
        <dbReference type="EMBL" id="AWM36009.1"/>
    </source>
</evidence>
<dbReference type="KEGG" id="gog:C1280_02625"/>
<feature type="transmembrane region" description="Helical" evidence="1">
    <location>
        <begin position="72"/>
        <end position="94"/>
    </location>
</feature>
<reference evidence="2 3" key="1">
    <citation type="submission" date="2018-01" db="EMBL/GenBank/DDBJ databases">
        <title>G. obscuriglobus.</title>
        <authorList>
            <person name="Franke J."/>
            <person name="Blomberg W."/>
            <person name="Selmecki A."/>
        </authorList>
    </citation>
    <scope>NUCLEOTIDE SEQUENCE [LARGE SCALE GENOMIC DNA]</scope>
    <source>
        <strain evidence="2 3">DSM 5831</strain>
    </source>
</reference>
<gene>
    <name evidence="2" type="ORF">C1280_02625</name>
</gene>
<name>A0A2Z3GP25_9BACT</name>